<sequence>MSGLIDGIDKEIFQKSPDEHIINTDEAGLDYKCLWNKTLARNVKICIGQKNLKERLSILFATDMNGGKSEKAWQLVLPQNHPHTNNHLHFYRKAVKTLWITGSIFEV</sequence>
<proteinExistence type="predicted"/>
<protein>
    <submittedName>
        <fullName evidence="1">Tigger transposable element-derived protein 4-like</fullName>
    </submittedName>
</protein>
<dbReference type="Proteomes" id="UP000735302">
    <property type="component" value="Unassembled WGS sequence"/>
</dbReference>
<comment type="caution">
    <text evidence="1">The sequence shown here is derived from an EMBL/GenBank/DDBJ whole genome shotgun (WGS) entry which is preliminary data.</text>
</comment>
<dbReference type="EMBL" id="BLXT01004960">
    <property type="protein sequence ID" value="GFO18523.1"/>
    <property type="molecule type" value="Genomic_DNA"/>
</dbReference>
<evidence type="ECO:0000313" key="2">
    <source>
        <dbReference type="Proteomes" id="UP000735302"/>
    </source>
</evidence>
<accession>A0AAV4BI91</accession>
<reference evidence="1 2" key="1">
    <citation type="journal article" date="2021" name="Elife">
        <title>Chloroplast acquisition without the gene transfer in kleptoplastic sea slugs, Plakobranchus ocellatus.</title>
        <authorList>
            <person name="Maeda T."/>
            <person name="Takahashi S."/>
            <person name="Yoshida T."/>
            <person name="Shimamura S."/>
            <person name="Takaki Y."/>
            <person name="Nagai Y."/>
            <person name="Toyoda A."/>
            <person name="Suzuki Y."/>
            <person name="Arimoto A."/>
            <person name="Ishii H."/>
            <person name="Satoh N."/>
            <person name="Nishiyama T."/>
            <person name="Hasebe M."/>
            <person name="Maruyama T."/>
            <person name="Minagawa J."/>
            <person name="Obokata J."/>
            <person name="Shigenobu S."/>
        </authorList>
    </citation>
    <scope>NUCLEOTIDE SEQUENCE [LARGE SCALE GENOMIC DNA]</scope>
</reference>
<name>A0AAV4BI91_9GAST</name>
<gene>
    <name evidence="1" type="ORF">PoB_004502800</name>
</gene>
<keyword evidence="2" id="KW-1185">Reference proteome</keyword>
<evidence type="ECO:0000313" key="1">
    <source>
        <dbReference type="EMBL" id="GFO18523.1"/>
    </source>
</evidence>
<dbReference type="AlphaFoldDB" id="A0AAV4BI91"/>
<organism evidence="1 2">
    <name type="scientific">Plakobranchus ocellatus</name>
    <dbReference type="NCBI Taxonomy" id="259542"/>
    <lineage>
        <taxon>Eukaryota</taxon>
        <taxon>Metazoa</taxon>
        <taxon>Spiralia</taxon>
        <taxon>Lophotrochozoa</taxon>
        <taxon>Mollusca</taxon>
        <taxon>Gastropoda</taxon>
        <taxon>Heterobranchia</taxon>
        <taxon>Euthyneura</taxon>
        <taxon>Panpulmonata</taxon>
        <taxon>Sacoglossa</taxon>
        <taxon>Placobranchoidea</taxon>
        <taxon>Plakobranchidae</taxon>
        <taxon>Plakobranchus</taxon>
    </lineage>
</organism>